<proteinExistence type="predicted"/>
<evidence type="ECO:0000259" key="1">
    <source>
        <dbReference type="Pfam" id="PF07045"/>
    </source>
</evidence>
<reference evidence="2 4" key="1">
    <citation type="submission" date="2019-03" db="EMBL/GenBank/DDBJ databases">
        <title>Genomic Encyclopedia of Type Strains, Phase IV (KMG-IV): sequencing the most valuable type-strain genomes for metagenomic binning, comparative biology and taxonomic classification.</title>
        <authorList>
            <person name="Goeker M."/>
        </authorList>
    </citation>
    <scope>NUCLEOTIDE SEQUENCE [LARGE SCALE GENOMIC DNA]</scope>
    <source>
        <strain evidence="2 4">DSM 12034</strain>
    </source>
</reference>
<dbReference type="RefSeq" id="WP_132963260.1">
    <property type="nucleotide sequence ID" value="NZ_DAIPFN010000023.1"/>
</dbReference>
<dbReference type="Proteomes" id="UP000315577">
    <property type="component" value="Unassembled WGS sequence"/>
</dbReference>
<evidence type="ECO:0000313" key="2">
    <source>
        <dbReference type="EMBL" id="TCS95382.1"/>
    </source>
</evidence>
<dbReference type="EMBL" id="SMAH01000014">
    <property type="protein sequence ID" value="TCS95382.1"/>
    <property type="molecule type" value="Genomic_DNA"/>
</dbReference>
<organism evidence="2 4">
    <name type="scientific">Tepidimonas ignava</name>
    <dbReference type="NCBI Taxonomy" id="114249"/>
    <lineage>
        <taxon>Bacteria</taxon>
        <taxon>Pseudomonadati</taxon>
        <taxon>Pseudomonadota</taxon>
        <taxon>Betaproteobacteria</taxon>
        <taxon>Burkholderiales</taxon>
        <taxon>Tepidimonas</taxon>
    </lineage>
</organism>
<dbReference type="OrthoDB" id="516779at2"/>
<dbReference type="PANTHER" id="PTHR41521">
    <property type="match status" value="1"/>
</dbReference>
<dbReference type="InterPro" id="IPR011008">
    <property type="entry name" value="Dimeric_a/b-barrel"/>
</dbReference>
<dbReference type="AlphaFoldDB" id="A0A4R3L7B7"/>
<protein>
    <submittedName>
        <fullName evidence="2">Uncharacterized protein (DUF1330 family)</fullName>
    </submittedName>
</protein>
<dbReference type="PANTHER" id="PTHR41521:SF4">
    <property type="entry name" value="BLR0684 PROTEIN"/>
    <property type="match status" value="1"/>
</dbReference>
<reference evidence="3 5" key="2">
    <citation type="submission" date="2019-07" db="EMBL/GenBank/DDBJ databases">
        <title>Tepidimonas ignava SPS-1037 draft genome.</title>
        <authorList>
            <person name="Da Costa M.S."/>
            <person name="Froufe H.J.C."/>
            <person name="Egas C."/>
            <person name="Albuquerque L."/>
        </authorList>
    </citation>
    <scope>NUCLEOTIDE SEQUENCE [LARGE SCALE GENOMIC DNA]</scope>
    <source>
        <strain evidence="3 5">SPS-1037</strain>
    </source>
</reference>
<keyword evidence="5" id="KW-1185">Reference proteome</keyword>
<evidence type="ECO:0000313" key="5">
    <source>
        <dbReference type="Proteomes" id="UP000315577"/>
    </source>
</evidence>
<gene>
    <name evidence="2" type="ORF">EDC36_11420</name>
    <name evidence="3" type="ORF">Tigna_02023</name>
</gene>
<dbReference type="Proteomes" id="UP000295536">
    <property type="component" value="Unassembled WGS sequence"/>
</dbReference>
<name>A0A4R3L7B7_9BURK</name>
<dbReference type="InterPro" id="IPR010753">
    <property type="entry name" value="DUF1330"/>
</dbReference>
<evidence type="ECO:0000313" key="4">
    <source>
        <dbReference type="Proteomes" id="UP000295536"/>
    </source>
</evidence>
<dbReference type="Gene3D" id="3.30.70.100">
    <property type="match status" value="1"/>
</dbReference>
<dbReference type="EMBL" id="VJNC01000014">
    <property type="protein sequence ID" value="TSE19994.1"/>
    <property type="molecule type" value="Genomic_DNA"/>
</dbReference>
<feature type="domain" description="DUF1330" evidence="1">
    <location>
        <begin position="2"/>
        <end position="95"/>
    </location>
</feature>
<dbReference type="Pfam" id="PF07045">
    <property type="entry name" value="DUF1330"/>
    <property type="match status" value="1"/>
</dbReference>
<evidence type="ECO:0000313" key="3">
    <source>
        <dbReference type="EMBL" id="TSE19994.1"/>
    </source>
</evidence>
<comment type="caution">
    <text evidence="2">The sequence shown here is derived from an EMBL/GenBank/DDBJ whole genome shotgun (WGS) entry which is preliminary data.</text>
</comment>
<accession>A0A4R3L7B7</accession>
<dbReference type="SUPFAM" id="SSF54909">
    <property type="entry name" value="Dimeric alpha+beta barrel"/>
    <property type="match status" value="1"/>
</dbReference>
<sequence length="99" mass="10869">MSAYIIADVDVTDPVQYEEYKRWSTAAIQQHGAEVLVRGGAVTVLEGDWHPSRVVVLRFASVAAARAFHDSETYRRARQARAGAAVMRMIVVEGVAPNV</sequence>